<protein>
    <recommendedName>
        <fullName evidence="1">Fe2OG dioxygenase domain-containing protein</fullName>
    </recommendedName>
</protein>
<accession>A0A382ZHF5</accession>
<evidence type="ECO:0000313" key="2">
    <source>
        <dbReference type="EMBL" id="SVD94639.1"/>
    </source>
</evidence>
<dbReference type="GO" id="GO:0008198">
    <property type="term" value="F:ferrous iron binding"/>
    <property type="evidence" value="ECO:0007669"/>
    <property type="project" value="TreeGrafter"/>
</dbReference>
<dbReference type="InterPro" id="IPR032852">
    <property type="entry name" value="ALKBH2"/>
</dbReference>
<dbReference type="GO" id="GO:0006307">
    <property type="term" value="P:DNA alkylation repair"/>
    <property type="evidence" value="ECO:0007669"/>
    <property type="project" value="TreeGrafter"/>
</dbReference>
<dbReference type="SUPFAM" id="SSF51197">
    <property type="entry name" value="Clavaminate synthase-like"/>
    <property type="match status" value="1"/>
</dbReference>
<dbReference type="PANTHER" id="PTHR31573:SF1">
    <property type="entry name" value="DNA OXIDATIVE DEMETHYLASE ALKBH2"/>
    <property type="match status" value="1"/>
</dbReference>
<feature type="domain" description="Fe2OG dioxygenase" evidence="1">
    <location>
        <begin position="74"/>
        <end position="176"/>
    </location>
</feature>
<dbReference type="Pfam" id="PF13532">
    <property type="entry name" value="2OG-FeII_Oxy_2"/>
    <property type="match status" value="1"/>
</dbReference>
<evidence type="ECO:0000259" key="1">
    <source>
        <dbReference type="PROSITE" id="PS51471"/>
    </source>
</evidence>
<dbReference type="AlphaFoldDB" id="A0A382ZHF5"/>
<sequence length="176" mass="19964">NAGVHPILQDFDHLWAIISMDNNCTRNYYNHIATWYGDVDYAYTGVRHKAQPMPYYFDWIAKDLDEEYEFPAGYFNCLLANLYTGKGIAPHSDDEAIYMENDGTVGAVATISLGGTAIAIITRKNRPEPNPLAIKLRDGSCYVMPEGNFQNEYTHSVSKPDARNPRRISLTFRHIP</sequence>
<reference evidence="2" key="1">
    <citation type="submission" date="2018-05" db="EMBL/GenBank/DDBJ databases">
        <authorList>
            <person name="Lanie J.A."/>
            <person name="Ng W.-L."/>
            <person name="Kazmierczak K.M."/>
            <person name="Andrzejewski T.M."/>
            <person name="Davidsen T.M."/>
            <person name="Wayne K.J."/>
            <person name="Tettelin H."/>
            <person name="Glass J.I."/>
            <person name="Rusch D."/>
            <person name="Podicherti R."/>
            <person name="Tsui H.-C.T."/>
            <person name="Winkler M.E."/>
        </authorList>
    </citation>
    <scope>NUCLEOTIDE SEQUENCE</scope>
</reference>
<organism evidence="2">
    <name type="scientific">marine metagenome</name>
    <dbReference type="NCBI Taxonomy" id="408172"/>
    <lineage>
        <taxon>unclassified sequences</taxon>
        <taxon>metagenomes</taxon>
        <taxon>ecological metagenomes</taxon>
    </lineage>
</organism>
<feature type="non-terminal residue" evidence="2">
    <location>
        <position position="1"/>
    </location>
</feature>
<proteinExistence type="predicted"/>
<dbReference type="InterPro" id="IPR027450">
    <property type="entry name" value="AlkB-like"/>
</dbReference>
<name>A0A382ZHF5_9ZZZZ</name>
<dbReference type="GO" id="GO:0035516">
    <property type="term" value="F:broad specificity oxidative DNA demethylase activity"/>
    <property type="evidence" value="ECO:0007669"/>
    <property type="project" value="TreeGrafter"/>
</dbReference>
<dbReference type="PROSITE" id="PS51471">
    <property type="entry name" value="FE2OG_OXY"/>
    <property type="match status" value="1"/>
</dbReference>
<dbReference type="InterPro" id="IPR037151">
    <property type="entry name" value="AlkB-like_sf"/>
</dbReference>
<dbReference type="EMBL" id="UINC01183741">
    <property type="protein sequence ID" value="SVD94639.1"/>
    <property type="molecule type" value="Genomic_DNA"/>
</dbReference>
<gene>
    <name evidence="2" type="ORF">METZ01_LOCUS447493</name>
</gene>
<dbReference type="InterPro" id="IPR005123">
    <property type="entry name" value="Oxoglu/Fe-dep_dioxygenase_dom"/>
</dbReference>
<dbReference type="Gene3D" id="2.60.120.590">
    <property type="entry name" value="Alpha-ketoglutarate-dependent dioxygenase AlkB-like"/>
    <property type="match status" value="1"/>
</dbReference>
<dbReference type="GO" id="GO:0051747">
    <property type="term" value="F:cytosine C-5 DNA demethylase activity"/>
    <property type="evidence" value="ECO:0007669"/>
    <property type="project" value="TreeGrafter"/>
</dbReference>
<dbReference type="PANTHER" id="PTHR31573">
    <property type="entry name" value="ALPHA-KETOGLUTARATE-DEPENDENT DIOXYGENASE ALKB HOMOLOG 2"/>
    <property type="match status" value="1"/>
</dbReference>